<comment type="caution">
    <text evidence="1">The sequence shown here is derived from an EMBL/GenBank/DDBJ whole genome shotgun (WGS) entry which is preliminary data.</text>
</comment>
<dbReference type="EMBL" id="VSSQ01087230">
    <property type="protein sequence ID" value="MPN34275.1"/>
    <property type="molecule type" value="Genomic_DNA"/>
</dbReference>
<accession>A0A645H5J8</accession>
<dbReference type="AlphaFoldDB" id="A0A645H5J8"/>
<reference evidence="1" key="1">
    <citation type="submission" date="2019-08" db="EMBL/GenBank/DDBJ databases">
        <authorList>
            <person name="Kucharzyk K."/>
            <person name="Murdoch R.W."/>
            <person name="Higgins S."/>
            <person name="Loffler F."/>
        </authorList>
    </citation>
    <scope>NUCLEOTIDE SEQUENCE</scope>
</reference>
<evidence type="ECO:0000313" key="1">
    <source>
        <dbReference type="EMBL" id="MPN34275.1"/>
    </source>
</evidence>
<gene>
    <name evidence="1" type="ORF">SDC9_181768</name>
</gene>
<organism evidence="1">
    <name type="scientific">bioreactor metagenome</name>
    <dbReference type="NCBI Taxonomy" id="1076179"/>
    <lineage>
        <taxon>unclassified sequences</taxon>
        <taxon>metagenomes</taxon>
        <taxon>ecological metagenomes</taxon>
    </lineage>
</organism>
<sequence length="51" mass="5871">MISKNIDAGPTFEIAVKHLNRYFLWRGTDSFGDDTVITAHEQNRLAFDCRV</sequence>
<proteinExistence type="predicted"/>
<name>A0A645H5J8_9ZZZZ</name>
<protein>
    <submittedName>
        <fullName evidence="1">Uncharacterized protein</fullName>
    </submittedName>
</protein>